<accession>A0A409WYD5</accession>
<feature type="domain" description="GAG-pre-integrase" evidence="2">
    <location>
        <begin position="87"/>
        <end position="160"/>
    </location>
</feature>
<protein>
    <submittedName>
        <fullName evidence="4">Uncharacterized protein</fullName>
    </submittedName>
</protein>
<feature type="non-terminal residue" evidence="4">
    <location>
        <position position="1"/>
    </location>
</feature>
<dbReference type="InParanoid" id="A0A409WYD5"/>
<evidence type="ECO:0000313" key="4">
    <source>
        <dbReference type="EMBL" id="PPQ83509.1"/>
    </source>
</evidence>
<dbReference type="Proteomes" id="UP000283269">
    <property type="component" value="Unassembled WGS sequence"/>
</dbReference>
<name>A0A409WYD5_PSICY</name>
<feature type="region of interest" description="Disordered" evidence="1">
    <location>
        <begin position="287"/>
        <end position="306"/>
    </location>
</feature>
<evidence type="ECO:0000259" key="3">
    <source>
        <dbReference type="Pfam" id="PF25597"/>
    </source>
</evidence>
<feature type="domain" description="Retroviral polymerase SH3-like" evidence="3">
    <location>
        <begin position="199"/>
        <end position="253"/>
    </location>
</feature>
<gene>
    <name evidence="4" type="ORF">CVT25_006999</name>
</gene>
<dbReference type="InterPro" id="IPR057670">
    <property type="entry name" value="SH3_retrovirus"/>
</dbReference>
<dbReference type="OrthoDB" id="7691805at2759"/>
<reference evidence="4 5" key="1">
    <citation type="journal article" date="2018" name="Evol. Lett.">
        <title>Horizontal gene cluster transfer increased hallucinogenic mushroom diversity.</title>
        <authorList>
            <person name="Reynolds H.T."/>
            <person name="Vijayakumar V."/>
            <person name="Gluck-Thaler E."/>
            <person name="Korotkin H.B."/>
            <person name="Matheny P.B."/>
            <person name="Slot J.C."/>
        </authorList>
    </citation>
    <scope>NUCLEOTIDE SEQUENCE [LARGE SCALE GENOMIC DNA]</scope>
    <source>
        <strain evidence="4 5">2631</strain>
    </source>
</reference>
<dbReference type="Pfam" id="PF25597">
    <property type="entry name" value="SH3_retrovirus"/>
    <property type="match status" value="1"/>
</dbReference>
<dbReference type="EMBL" id="NHYD01003013">
    <property type="protein sequence ID" value="PPQ83509.1"/>
    <property type="molecule type" value="Genomic_DNA"/>
</dbReference>
<comment type="caution">
    <text evidence="4">The sequence shown here is derived from an EMBL/GenBank/DDBJ whole genome shotgun (WGS) entry which is preliminary data.</text>
</comment>
<evidence type="ECO:0000256" key="1">
    <source>
        <dbReference type="SAM" id="MobiDB-lite"/>
    </source>
</evidence>
<evidence type="ECO:0000259" key="2">
    <source>
        <dbReference type="Pfam" id="PF13976"/>
    </source>
</evidence>
<dbReference type="AlphaFoldDB" id="A0A409WYD5"/>
<keyword evidence="5" id="KW-1185">Reference proteome</keyword>
<feature type="compositionally biased region" description="Basic and acidic residues" evidence="1">
    <location>
        <begin position="368"/>
        <end position="405"/>
    </location>
</feature>
<feature type="compositionally biased region" description="Low complexity" evidence="1">
    <location>
        <begin position="335"/>
        <end position="367"/>
    </location>
</feature>
<proteinExistence type="predicted"/>
<organism evidence="4 5">
    <name type="scientific">Psilocybe cyanescens</name>
    <dbReference type="NCBI Taxonomy" id="93625"/>
    <lineage>
        <taxon>Eukaryota</taxon>
        <taxon>Fungi</taxon>
        <taxon>Dikarya</taxon>
        <taxon>Basidiomycota</taxon>
        <taxon>Agaricomycotina</taxon>
        <taxon>Agaricomycetes</taxon>
        <taxon>Agaricomycetidae</taxon>
        <taxon>Agaricales</taxon>
        <taxon>Agaricineae</taxon>
        <taxon>Strophariaceae</taxon>
        <taxon>Psilocybe</taxon>
    </lineage>
</organism>
<feature type="region of interest" description="Disordered" evidence="1">
    <location>
        <begin position="319"/>
        <end position="411"/>
    </location>
</feature>
<dbReference type="Pfam" id="PF13976">
    <property type="entry name" value="gag_pre-integrs"/>
    <property type="match status" value="1"/>
</dbReference>
<sequence length="489" mass="54902">NHCFANKLDFTTYQQFSEVKEGQAASKASRFKIYGKGDVVKTYLSGMNLTSVSRFDTAGYQINFGGNHARIFNLDNKEILAVQRRNGMYVFDEAPETLAPAAPAKSHKHPTSADGWHRRFGHFSKRTIKEMATKNLVDGLQITPGDEELGMCEDCIYGKQTNRPYDEKVTPKSKVLEHIPEEIWSKKRQDVSHLRAIGSIAYAKVPKEIGPSKLDTVSVKYILIGYYGCDAYKLWDRNTGTIVKARNVVFEEGSGHCTLFDQEAVHDEPIFEDKIITRDSSCDNIQSQPNMKEDIPIPNAPTTNINKGLAKETQPIAPCHAHQIPPKPSTPVQRPWNYQNNPQPPVQQTNVPPRRSTCTTTQTAAAKASEEWKQREREARDQGADWARGESSEEDPNVKSDKFKSFPETNATPAYDMDVDAAEFQQIHMENFQVINNKYTLHVTYTDDVVGGSSTKGEEEMAIGELESAYDIKRVGDEEKGQNILGMSM</sequence>
<dbReference type="InterPro" id="IPR025724">
    <property type="entry name" value="GAG-pre-integrase_dom"/>
</dbReference>
<evidence type="ECO:0000313" key="5">
    <source>
        <dbReference type="Proteomes" id="UP000283269"/>
    </source>
</evidence>